<evidence type="ECO:0000313" key="1">
    <source>
        <dbReference type="EMBL" id="STY91246.1"/>
    </source>
</evidence>
<gene>
    <name evidence="1" type="ORF">NCTC9426_01293</name>
</gene>
<proteinExistence type="predicted"/>
<dbReference type="Proteomes" id="UP000254133">
    <property type="component" value="Unassembled WGS sequence"/>
</dbReference>
<reference evidence="1 2" key="1">
    <citation type="submission" date="2018-06" db="EMBL/GenBank/DDBJ databases">
        <authorList>
            <consortium name="Pathogen Informatics"/>
            <person name="Doyle S."/>
        </authorList>
    </citation>
    <scope>NUCLEOTIDE SEQUENCE [LARGE SCALE GENOMIC DNA]</scope>
    <source>
        <strain evidence="1 2">NCTC9426</strain>
    </source>
</reference>
<sequence>MIVEISLLPIIVQQAIIQGEQINFVNQGKIVASTIGNQVDDNQTLYEWAMAYNGVDVSDIEFDEVTPISNKNRFLDFD</sequence>
<evidence type="ECO:0000313" key="2">
    <source>
        <dbReference type="Proteomes" id="UP000254133"/>
    </source>
</evidence>
<protein>
    <submittedName>
        <fullName evidence="1">Uncharacterized protein</fullName>
    </submittedName>
</protein>
<organism evidence="1 2">
    <name type="scientific">Moraxella bovis</name>
    <dbReference type="NCBI Taxonomy" id="476"/>
    <lineage>
        <taxon>Bacteria</taxon>
        <taxon>Pseudomonadati</taxon>
        <taxon>Pseudomonadota</taxon>
        <taxon>Gammaproteobacteria</taxon>
        <taxon>Moraxellales</taxon>
        <taxon>Moraxellaceae</taxon>
        <taxon>Moraxella</taxon>
    </lineage>
</organism>
<dbReference type="RefSeq" id="WP_115369167.1">
    <property type="nucleotide sequence ID" value="NZ_UGPZ01000002.1"/>
</dbReference>
<accession>A0A378PRP4</accession>
<dbReference type="EMBL" id="UGPZ01000002">
    <property type="protein sequence ID" value="STY91246.1"/>
    <property type="molecule type" value="Genomic_DNA"/>
</dbReference>
<dbReference type="AlphaFoldDB" id="A0A378PRP4"/>
<name>A0A378PRP4_MORBO</name>